<dbReference type="InterPro" id="IPR001789">
    <property type="entry name" value="Sig_transdc_resp-reg_receiver"/>
</dbReference>
<comment type="catalytic activity">
    <reaction evidence="1">
        <text>ATP + protein L-histidine = ADP + protein N-phospho-L-histidine.</text>
        <dbReference type="EC" id="2.7.13.3"/>
    </reaction>
</comment>
<evidence type="ECO:0000256" key="2">
    <source>
        <dbReference type="ARBA" id="ARBA00004236"/>
    </source>
</evidence>
<evidence type="ECO:0000256" key="9">
    <source>
        <dbReference type="ARBA" id="ARBA00022840"/>
    </source>
</evidence>
<evidence type="ECO:0000256" key="5">
    <source>
        <dbReference type="ARBA" id="ARBA00022553"/>
    </source>
</evidence>
<evidence type="ECO:0000259" key="15">
    <source>
        <dbReference type="PROSITE" id="PS50110"/>
    </source>
</evidence>
<feature type="region of interest" description="Disordered" evidence="13">
    <location>
        <begin position="1"/>
        <end position="79"/>
    </location>
</feature>
<keyword evidence="18" id="KW-1185">Reference proteome</keyword>
<dbReference type="SMART" id="SM00387">
    <property type="entry name" value="HATPase_c"/>
    <property type="match status" value="1"/>
</dbReference>
<dbReference type="GO" id="GO:0005886">
    <property type="term" value="C:plasma membrane"/>
    <property type="evidence" value="ECO:0007669"/>
    <property type="project" value="UniProtKB-SubCell"/>
</dbReference>
<dbReference type="InterPro" id="IPR035965">
    <property type="entry name" value="PAS-like_dom_sf"/>
</dbReference>
<gene>
    <name evidence="17" type="ORF">F7Q92_15915</name>
</gene>
<dbReference type="AlphaFoldDB" id="A0A643FCI8"/>
<dbReference type="InterPro" id="IPR004358">
    <property type="entry name" value="Sig_transdc_His_kin-like_C"/>
</dbReference>
<keyword evidence="8" id="KW-0418">Kinase</keyword>
<comment type="subcellular location">
    <subcellularLocation>
        <location evidence="2">Cell membrane</location>
    </subcellularLocation>
</comment>
<dbReference type="SMART" id="SM00086">
    <property type="entry name" value="PAC"/>
    <property type="match status" value="2"/>
</dbReference>
<dbReference type="Gene3D" id="3.30.450.20">
    <property type="entry name" value="PAS domain"/>
    <property type="match status" value="2"/>
</dbReference>
<dbReference type="InterPro" id="IPR013655">
    <property type="entry name" value="PAS_fold_3"/>
</dbReference>
<dbReference type="FunFam" id="3.30.565.10:FF:000023">
    <property type="entry name" value="PAS domain-containing sensor histidine kinase"/>
    <property type="match status" value="1"/>
</dbReference>
<dbReference type="SUPFAM" id="SSF47384">
    <property type="entry name" value="Homodimeric domain of signal transducing histidine kinase"/>
    <property type="match status" value="1"/>
</dbReference>
<dbReference type="EC" id="2.7.13.3" evidence="3"/>
<dbReference type="SUPFAM" id="SSF55785">
    <property type="entry name" value="PYP-like sensor domain (PAS domain)"/>
    <property type="match status" value="2"/>
</dbReference>
<dbReference type="Pfam" id="PF00072">
    <property type="entry name" value="Response_reg"/>
    <property type="match status" value="1"/>
</dbReference>
<feature type="domain" description="Histidine kinase" evidence="14">
    <location>
        <begin position="346"/>
        <end position="564"/>
    </location>
</feature>
<keyword evidence="10" id="KW-0902">Two-component regulatory system</keyword>
<name>A0A643FCI8_IDEDE</name>
<keyword evidence="7" id="KW-0547">Nucleotide-binding</keyword>
<dbReference type="Gene3D" id="1.10.287.130">
    <property type="match status" value="1"/>
</dbReference>
<dbReference type="CDD" id="cd00082">
    <property type="entry name" value="HisKA"/>
    <property type="match status" value="1"/>
</dbReference>
<feature type="compositionally biased region" description="Pro residues" evidence="13">
    <location>
        <begin position="62"/>
        <end position="73"/>
    </location>
</feature>
<evidence type="ECO:0000256" key="10">
    <source>
        <dbReference type="ARBA" id="ARBA00023012"/>
    </source>
</evidence>
<protein>
    <recommendedName>
        <fullName evidence="3">histidine kinase</fullName>
        <ecNumber evidence="3">2.7.13.3</ecNumber>
    </recommendedName>
</protein>
<dbReference type="Pfam" id="PF00512">
    <property type="entry name" value="HisKA"/>
    <property type="match status" value="1"/>
</dbReference>
<feature type="domain" description="PAC" evidence="16">
    <location>
        <begin position="277"/>
        <end position="329"/>
    </location>
</feature>
<keyword evidence="5 12" id="KW-0597">Phosphoprotein</keyword>
<evidence type="ECO:0000313" key="18">
    <source>
        <dbReference type="Proteomes" id="UP000430120"/>
    </source>
</evidence>
<evidence type="ECO:0000256" key="13">
    <source>
        <dbReference type="SAM" id="MobiDB-lite"/>
    </source>
</evidence>
<dbReference type="InterPro" id="IPR003661">
    <property type="entry name" value="HisK_dim/P_dom"/>
</dbReference>
<dbReference type="Gene3D" id="3.40.50.2300">
    <property type="match status" value="1"/>
</dbReference>
<evidence type="ECO:0000259" key="16">
    <source>
        <dbReference type="PROSITE" id="PS50113"/>
    </source>
</evidence>
<dbReference type="CDD" id="cd00075">
    <property type="entry name" value="HATPase"/>
    <property type="match status" value="1"/>
</dbReference>
<dbReference type="InterPro" id="IPR003594">
    <property type="entry name" value="HATPase_dom"/>
</dbReference>
<dbReference type="OrthoDB" id="5519028at2"/>
<reference evidence="17 18" key="1">
    <citation type="submission" date="2019-09" db="EMBL/GenBank/DDBJ databases">
        <title>Draft genome sequences of 48 bacterial type strains from the CCUG.</title>
        <authorList>
            <person name="Tunovic T."/>
            <person name="Pineiro-Iglesias B."/>
            <person name="Unosson C."/>
            <person name="Inganas E."/>
            <person name="Ohlen M."/>
            <person name="Cardew S."/>
            <person name="Jensie-Markopoulos S."/>
            <person name="Salva-Serra F."/>
            <person name="Jaen-Luchoro D."/>
            <person name="Karlsson R."/>
            <person name="Svensson-Stadler L."/>
            <person name="Chun J."/>
            <person name="Moore E."/>
        </authorList>
    </citation>
    <scope>NUCLEOTIDE SEQUENCE [LARGE SCALE GENOMIC DNA]</scope>
    <source>
        <strain evidence="17 18">CCUG 30977</strain>
    </source>
</reference>
<dbReference type="InterPro" id="IPR001610">
    <property type="entry name" value="PAC"/>
</dbReference>
<dbReference type="PROSITE" id="PS50113">
    <property type="entry name" value="PAC"/>
    <property type="match status" value="1"/>
</dbReference>
<dbReference type="Gene3D" id="3.30.565.10">
    <property type="entry name" value="Histidine kinase-like ATPase, C-terminal domain"/>
    <property type="match status" value="1"/>
</dbReference>
<evidence type="ECO:0000256" key="1">
    <source>
        <dbReference type="ARBA" id="ARBA00000085"/>
    </source>
</evidence>
<evidence type="ECO:0000313" key="17">
    <source>
        <dbReference type="EMBL" id="KAB0578102.1"/>
    </source>
</evidence>
<evidence type="ECO:0000256" key="4">
    <source>
        <dbReference type="ARBA" id="ARBA00022475"/>
    </source>
</evidence>
<dbReference type="Gene3D" id="2.10.70.100">
    <property type="match status" value="1"/>
</dbReference>
<dbReference type="PANTHER" id="PTHR43047">
    <property type="entry name" value="TWO-COMPONENT HISTIDINE PROTEIN KINASE"/>
    <property type="match status" value="1"/>
</dbReference>
<dbReference type="GO" id="GO:0005524">
    <property type="term" value="F:ATP binding"/>
    <property type="evidence" value="ECO:0007669"/>
    <property type="project" value="UniProtKB-KW"/>
</dbReference>
<dbReference type="Proteomes" id="UP000430120">
    <property type="component" value="Unassembled WGS sequence"/>
</dbReference>
<keyword evidence="11" id="KW-0472">Membrane</keyword>
<dbReference type="PROSITE" id="PS50109">
    <property type="entry name" value="HIS_KIN"/>
    <property type="match status" value="1"/>
</dbReference>
<evidence type="ECO:0000256" key="11">
    <source>
        <dbReference type="ARBA" id="ARBA00023136"/>
    </source>
</evidence>
<dbReference type="SMART" id="SM00388">
    <property type="entry name" value="HisKA"/>
    <property type="match status" value="1"/>
</dbReference>
<dbReference type="Pfam" id="PF08447">
    <property type="entry name" value="PAS_3"/>
    <property type="match status" value="2"/>
</dbReference>
<dbReference type="InterPro" id="IPR036890">
    <property type="entry name" value="HATPase_C_sf"/>
</dbReference>
<keyword evidence="9" id="KW-0067">ATP-binding</keyword>
<dbReference type="PRINTS" id="PR00344">
    <property type="entry name" value="BCTRLSENSOR"/>
</dbReference>
<dbReference type="Pfam" id="PF02518">
    <property type="entry name" value="HATPase_c"/>
    <property type="match status" value="1"/>
</dbReference>
<comment type="caution">
    <text evidence="17">The sequence shown here is derived from an EMBL/GenBank/DDBJ whole genome shotgun (WGS) entry which is preliminary data.</text>
</comment>
<feature type="modified residue" description="4-aspartylphosphate" evidence="12">
    <location>
        <position position="639"/>
    </location>
</feature>
<dbReference type="SMART" id="SM00448">
    <property type="entry name" value="REC"/>
    <property type="match status" value="1"/>
</dbReference>
<keyword evidence="4" id="KW-1003">Cell membrane</keyword>
<dbReference type="SUPFAM" id="SSF52172">
    <property type="entry name" value="CheY-like"/>
    <property type="match status" value="1"/>
</dbReference>
<evidence type="ECO:0000256" key="12">
    <source>
        <dbReference type="PROSITE-ProRule" id="PRU00169"/>
    </source>
</evidence>
<evidence type="ECO:0000259" key="14">
    <source>
        <dbReference type="PROSITE" id="PS50109"/>
    </source>
</evidence>
<dbReference type="InterPro" id="IPR011006">
    <property type="entry name" value="CheY-like_superfamily"/>
</dbReference>
<dbReference type="PROSITE" id="PS50110">
    <property type="entry name" value="RESPONSE_REGULATORY"/>
    <property type="match status" value="1"/>
</dbReference>
<dbReference type="GO" id="GO:0000155">
    <property type="term" value="F:phosphorelay sensor kinase activity"/>
    <property type="evidence" value="ECO:0007669"/>
    <property type="project" value="InterPro"/>
</dbReference>
<evidence type="ECO:0000256" key="6">
    <source>
        <dbReference type="ARBA" id="ARBA00022679"/>
    </source>
</evidence>
<organism evidence="17 18">
    <name type="scientific">Ideonella dechloratans</name>
    <dbReference type="NCBI Taxonomy" id="36863"/>
    <lineage>
        <taxon>Bacteria</taxon>
        <taxon>Pseudomonadati</taxon>
        <taxon>Pseudomonadota</taxon>
        <taxon>Betaproteobacteria</taxon>
        <taxon>Burkholderiales</taxon>
        <taxon>Sphaerotilaceae</taxon>
        <taxon>Ideonella</taxon>
    </lineage>
</organism>
<evidence type="ECO:0000256" key="7">
    <source>
        <dbReference type="ARBA" id="ARBA00022741"/>
    </source>
</evidence>
<evidence type="ECO:0000256" key="3">
    <source>
        <dbReference type="ARBA" id="ARBA00012438"/>
    </source>
</evidence>
<proteinExistence type="predicted"/>
<dbReference type="SUPFAM" id="SSF55874">
    <property type="entry name" value="ATPase domain of HSP90 chaperone/DNA topoisomerase II/histidine kinase"/>
    <property type="match status" value="1"/>
</dbReference>
<accession>A0A643FCI8</accession>
<sequence length="711" mass="77936">MGIQHREALGGQGRVQTRQRGQRRSKHHDGDDCRASGTRTGAVHRDRTGPCYRFRVSHDVPPAAPRETPPPAEHSPLDPRLINDLAGVITWQLDLSSGLLSTDQQGYHLLGLPSQAEGWAVHEFTDRVHPDDLLALREANALSLATHGPVDVTLRVRGADGHWVHLLTRRIVQGDEEGQPRILQGIAFNVTQQQRLASELKTASDRIALAARGVGMGTWVLDVATGAHQWDAQMWALRGRTPRPEAPGYPEMLSWVHPDDRPRAERRLQKIAPPGEGQHEFRVIWPDGSVHWLASRRLVVRDDQGTPIQQMGVNWDVTDAHRALEERHARELAQRESEAKSELLARLSHELRTPLNAILGFTQLLLADHDRMPAMARQKQLQQIEHAGVHLLSLINDVLELAQPQPATAGQLPQPPVELSEVLASALPLVQAQAAQKQIAWRLDVPTGLRACGDPVRLRQVLINLLTNAIKYNRDGGWVAVRARAEGRQVLLSVSDSGIGMPAEAQTQAFEPFHRLPASAADVDGVGIGLAIVKTLVGRMGGEIRVRSQPDQGSTFEVWLQGVDTEALPEQPAAPGAAAEPPSDAELPCLLYIEDNPVNMTIVAELVARHSGVRFVGAPDALTGLRLARELRPRLILTDMQLPDLHGSEVLQRLRADPLTRDIPCIALSANALPSDIEAALAQGFSAYWTKPLDFSAFRQTLGALFDASGR</sequence>
<keyword evidence="6" id="KW-0808">Transferase</keyword>
<dbReference type="InterPro" id="IPR000700">
    <property type="entry name" value="PAS-assoc_C"/>
</dbReference>
<dbReference type="InterPro" id="IPR000014">
    <property type="entry name" value="PAS"/>
</dbReference>
<dbReference type="EMBL" id="VZPB01000043">
    <property type="protein sequence ID" value="KAB0578102.1"/>
    <property type="molecule type" value="Genomic_DNA"/>
</dbReference>
<feature type="domain" description="Response regulatory" evidence="15">
    <location>
        <begin position="589"/>
        <end position="706"/>
    </location>
</feature>
<evidence type="ECO:0000256" key="8">
    <source>
        <dbReference type="ARBA" id="ARBA00022777"/>
    </source>
</evidence>
<dbReference type="InterPro" id="IPR005467">
    <property type="entry name" value="His_kinase_dom"/>
</dbReference>
<dbReference type="CDD" id="cd00130">
    <property type="entry name" value="PAS"/>
    <property type="match status" value="2"/>
</dbReference>
<dbReference type="InterPro" id="IPR036097">
    <property type="entry name" value="HisK_dim/P_sf"/>
</dbReference>